<dbReference type="AlphaFoldDB" id="A0A4V3ATV3"/>
<keyword evidence="1" id="KW-1133">Transmembrane helix</keyword>
<feature type="transmembrane region" description="Helical" evidence="1">
    <location>
        <begin position="38"/>
        <end position="71"/>
    </location>
</feature>
<dbReference type="RefSeq" id="WP_133334639.1">
    <property type="nucleotide sequence ID" value="NZ_SMYO01000005.1"/>
</dbReference>
<evidence type="ECO:0000256" key="1">
    <source>
        <dbReference type="SAM" id="Phobius"/>
    </source>
</evidence>
<evidence type="ECO:0000313" key="2">
    <source>
        <dbReference type="EMBL" id="TDK61783.1"/>
    </source>
</evidence>
<accession>A0A4V3ATV3</accession>
<name>A0A4V3ATV3_9BACI</name>
<proteinExistence type="predicted"/>
<keyword evidence="1" id="KW-0812">Transmembrane</keyword>
<sequence>MEIMIFGIILVVVGCSILGWLIKEAYKNTKEESTRNKIFYILWVVIGVLLDTSGLIVIVGFIFLGVLLIIYH</sequence>
<evidence type="ECO:0000313" key="3">
    <source>
        <dbReference type="Proteomes" id="UP000295132"/>
    </source>
</evidence>
<feature type="transmembrane region" description="Helical" evidence="1">
    <location>
        <begin position="6"/>
        <end position="26"/>
    </location>
</feature>
<comment type="caution">
    <text evidence="2">The sequence shown here is derived from an EMBL/GenBank/DDBJ whole genome shotgun (WGS) entry which is preliminary data.</text>
</comment>
<gene>
    <name evidence="2" type="ORF">E2K98_12910</name>
</gene>
<protein>
    <submittedName>
        <fullName evidence="2">Uncharacterized protein</fullName>
    </submittedName>
</protein>
<keyword evidence="1" id="KW-0472">Membrane</keyword>
<organism evidence="2 3">
    <name type="scientific">Bacillus salipaludis</name>
    <dbReference type="NCBI Taxonomy" id="2547811"/>
    <lineage>
        <taxon>Bacteria</taxon>
        <taxon>Bacillati</taxon>
        <taxon>Bacillota</taxon>
        <taxon>Bacilli</taxon>
        <taxon>Bacillales</taxon>
        <taxon>Bacillaceae</taxon>
        <taxon>Bacillus</taxon>
    </lineage>
</organism>
<dbReference type="Proteomes" id="UP000295132">
    <property type="component" value="Unassembled WGS sequence"/>
</dbReference>
<reference evidence="2 3" key="1">
    <citation type="submission" date="2019-03" db="EMBL/GenBank/DDBJ databases">
        <title>Bacillus niacini sp. nov. a Nicotinate-Metabolizing Mesophile Isolated from Soil.</title>
        <authorList>
            <person name="Zhang G."/>
        </authorList>
    </citation>
    <scope>NUCLEOTIDE SEQUENCE [LARGE SCALE GENOMIC DNA]</scope>
    <source>
        <strain evidence="2 3">WN066</strain>
    </source>
</reference>
<dbReference type="EMBL" id="SMYO01000005">
    <property type="protein sequence ID" value="TDK61783.1"/>
    <property type="molecule type" value="Genomic_DNA"/>
</dbReference>